<dbReference type="InterPro" id="IPR030802">
    <property type="entry name" value="Permease_MalE"/>
</dbReference>
<evidence type="ECO:0000313" key="3">
    <source>
        <dbReference type="Proteomes" id="UP000187526"/>
    </source>
</evidence>
<feature type="transmembrane region" description="Helical" evidence="1">
    <location>
        <begin position="98"/>
        <end position="121"/>
    </location>
</feature>
<evidence type="ECO:0008006" key="4">
    <source>
        <dbReference type="Google" id="ProtNLM"/>
    </source>
</evidence>
<dbReference type="OrthoDB" id="8903628at2"/>
<name>A0A1R1IBQ5_9RHOO</name>
<gene>
    <name evidence="2" type="ORF">BJN45_00280</name>
</gene>
<keyword evidence="1" id="KW-0472">Membrane</keyword>
<evidence type="ECO:0000313" key="2">
    <source>
        <dbReference type="EMBL" id="OMG56114.1"/>
    </source>
</evidence>
<dbReference type="Pfam" id="PF02405">
    <property type="entry name" value="MlaE"/>
    <property type="match status" value="1"/>
</dbReference>
<dbReference type="Proteomes" id="UP000187526">
    <property type="component" value="Unassembled WGS sequence"/>
</dbReference>
<feature type="transmembrane region" description="Helical" evidence="1">
    <location>
        <begin position="195"/>
        <end position="219"/>
    </location>
</feature>
<keyword evidence="3" id="KW-1185">Reference proteome</keyword>
<dbReference type="GO" id="GO:0043190">
    <property type="term" value="C:ATP-binding cassette (ABC) transporter complex"/>
    <property type="evidence" value="ECO:0007669"/>
    <property type="project" value="InterPro"/>
</dbReference>
<feature type="transmembrane region" description="Helical" evidence="1">
    <location>
        <begin position="231"/>
        <end position="251"/>
    </location>
</feature>
<dbReference type="STRING" id="418702.BJN45_00280"/>
<evidence type="ECO:0000256" key="1">
    <source>
        <dbReference type="SAM" id="Phobius"/>
    </source>
</evidence>
<dbReference type="RefSeq" id="WP_076090950.1">
    <property type="nucleotide sequence ID" value="NZ_MTHD01000001.1"/>
</dbReference>
<accession>A0A1R1IBQ5</accession>
<feature type="transmembrane region" description="Helical" evidence="1">
    <location>
        <begin position="25"/>
        <end position="43"/>
    </location>
</feature>
<feature type="transmembrane region" description="Helical" evidence="1">
    <location>
        <begin position="142"/>
        <end position="175"/>
    </location>
</feature>
<feature type="transmembrane region" description="Helical" evidence="1">
    <location>
        <begin position="55"/>
        <end position="78"/>
    </location>
</feature>
<keyword evidence="1" id="KW-1133">Transmembrane helix</keyword>
<dbReference type="EMBL" id="MTHD01000001">
    <property type="protein sequence ID" value="OMG56114.1"/>
    <property type="molecule type" value="Genomic_DNA"/>
</dbReference>
<proteinExistence type="predicted"/>
<comment type="caution">
    <text evidence="2">The sequence shown here is derived from an EMBL/GenBank/DDBJ whole genome shotgun (WGS) entry which is preliminary data.</text>
</comment>
<sequence>MSPFLSRLLPAGRGKGLTGWLRNQYRYLQFAALLVIATFSPSIHDRATRQQSARILCAAAWQTLPGYLLASILISAVLTRIVAVTADSYGLSYLALEAILRVFVVEVLPLVSTLFVAMRAVPLAMQHLSAIPGQPGPTIRDALPYAVGNAIAVAILAIIGGIVSLLVAYIVVYGFSHWALPAYARLIGQVFDPVLAIAFLAKIALFGIAVGIAPTTVVLDPGRRNAGIREMRVMVRLLLILVLIEGSFLMLRGF</sequence>
<reference evidence="2 3" key="1">
    <citation type="submission" date="2016-10" db="EMBL/GenBank/DDBJ databases">
        <title>Alkaliphiles isolated from bioreactors.</title>
        <authorList>
            <person name="Salah Z."/>
            <person name="Rout S.P."/>
            <person name="Humphreys P.N."/>
        </authorList>
    </citation>
    <scope>NUCLEOTIDE SEQUENCE [LARGE SCALE GENOMIC DNA]</scope>
    <source>
        <strain evidence="2 3">ZS02</strain>
    </source>
</reference>
<keyword evidence="1" id="KW-0812">Transmembrane</keyword>
<dbReference type="AlphaFoldDB" id="A0A1R1IBQ5"/>
<organism evidence="2 3">
    <name type="scientific">Azonexus hydrophilus</name>
    <dbReference type="NCBI Taxonomy" id="418702"/>
    <lineage>
        <taxon>Bacteria</taxon>
        <taxon>Pseudomonadati</taxon>
        <taxon>Pseudomonadota</taxon>
        <taxon>Betaproteobacteria</taxon>
        <taxon>Rhodocyclales</taxon>
        <taxon>Azonexaceae</taxon>
        <taxon>Azonexus</taxon>
    </lineage>
</organism>
<protein>
    <recommendedName>
        <fullName evidence="4">ABC transporter permease</fullName>
    </recommendedName>
</protein>